<evidence type="ECO:0000313" key="2">
    <source>
        <dbReference type="Proteomes" id="UP000639396"/>
    </source>
</evidence>
<gene>
    <name evidence="1" type="ORF">IDH45_09650</name>
</gene>
<reference evidence="1" key="1">
    <citation type="submission" date="2020-09" db="EMBL/GenBank/DDBJ databases">
        <title>A novel bacterium of genus Paenibacillus, isolated from South China Sea.</title>
        <authorList>
            <person name="Huang H."/>
            <person name="Mo K."/>
            <person name="Hu Y."/>
        </authorList>
    </citation>
    <scope>NUCLEOTIDE SEQUENCE</scope>
    <source>
        <strain evidence="1">IB182363</strain>
    </source>
</reference>
<name>A0A927GYT5_9BACL</name>
<sequence>MRRDGEGGAALQTEIDRLTNIPFDRTGFHNGNEAYIRFDFWKDDWTGIRPFIDATGQYRL</sequence>
<dbReference type="AlphaFoldDB" id="A0A927GYT5"/>
<dbReference type="Proteomes" id="UP000639396">
    <property type="component" value="Unassembled WGS sequence"/>
</dbReference>
<organism evidence="1 2">
    <name type="scientific">Paenibacillus oceani</name>
    <dbReference type="NCBI Taxonomy" id="2772510"/>
    <lineage>
        <taxon>Bacteria</taxon>
        <taxon>Bacillati</taxon>
        <taxon>Bacillota</taxon>
        <taxon>Bacilli</taxon>
        <taxon>Bacillales</taxon>
        <taxon>Paenibacillaceae</taxon>
        <taxon>Paenibacillus</taxon>
    </lineage>
</organism>
<keyword evidence="2" id="KW-1185">Reference proteome</keyword>
<dbReference type="RefSeq" id="WP_190926966.1">
    <property type="nucleotide sequence ID" value="NZ_JACXJA010000010.1"/>
</dbReference>
<accession>A0A927GYT5</accession>
<protein>
    <submittedName>
        <fullName evidence="1">Uncharacterized protein</fullName>
    </submittedName>
</protein>
<evidence type="ECO:0000313" key="1">
    <source>
        <dbReference type="EMBL" id="MBD2862246.1"/>
    </source>
</evidence>
<dbReference type="EMBL" id="JACXJA010000010">
    <property type="protein sequence ID" value="MBD2862246.1"/>
    <property type="molecule type" value="Genomic_DNA"/>
</dbReference>
<proteinExistence type="predicted"/>
<comment type="caution">
    <text evidence="1">The sequence shown here is derived from an EMBL/GenBank/DDBJ whole genome shotgun (WGS) entry which is preliminary data.</text>
</comment>